<dbReference type="InterPro" id="IPR011009">
    <property type="entry name" value="Kinase-like_dom_sf"/>
</dbReference>
<evidence type="ECO:0000313" key="18">
    <source>
        <dbReference type="EMBL" id="CDQ56624.1"/>
    </source>
</evidence>
<organism evidence="18 19">
    <name type="scientific">Oncorhynchus mykiss</name>
    <name type="common">Rainbow trout</name>
    <name type="synonym">Salmo gairdneri</name>
    <dbReference type="NCBI Taxonomy" id="8022"/>
    <lineage>
        <taxon>Eukaryota</taxon>
        <taxon>Metazoa</taxon>
        <taxon>Chordata</taxon>
        <taxon>Craniata</taxon>
        <taxon>Vertebrata</taxon>
        <taxon>Euteleostomi</taxon>
        <taxon>Actinopterygii</taxon>
        <taxon>Neopterygii</taxon>
        <taxon>Teleostei</taxon>
        <taxon>Protacanthopterygii</taxon>
        <taxon>Salmoniformes</taxon>
        <taxon>Salmonidae</taxon>
        <taxon>Salmoninae</taxon>
        <taxon>Oncorhynchus</taxon>
    </lineage>
</organism>
<dbReference type="GO" id="GO:0007165">
    <property type="term" value="P:signal transduction"/>
    <property type="evidence" value="ECO:0007669"/>
    <property type="project" value="TreeGrafter"/>
</dbReference>
<evidence type="ECO:0000256" key="6">
    <source>
        <dbReference type="ARBA" id="ARBA00022553"/>
    </source>
</evidence>
<dbReference type="SUPFAM" id="SSF56112">
    <property type="entry name" value="Protein kinase-like (PK-like)"/>
    <property type="match status" value="1"/>
</dbReference>
<accession>A0A060VUI0</accession>
<evidence type="ECO:0000256" key="7">
    <source>
        <dbReference type="ARBA" id="ARBA00022618"/>
    </source>
</evidence>
<evidence type="ECO:0000256" key="12">
    <source>
        <dbReference type="ARBA" id="ARBA00023306"/>
    </source>
</evidence>
<keyword evidence="11" id="KW-0067">ATP-binding</keyword>
<evidence type="ECO:0000256" key="14">
    <source>
        <dbReference type="ARBA" id="ARBA00041294"/>
    </source>
</evidence>
<proteinExistence type="inferred from homology"/>
<keyword evidence="7" id="KW-0132">Cell division</keyword>
<dbReference type="InterPro" id="IPR000719">
    <property type="entry name" value="Prot_kinase_dom"/>
</dbReference>
<dbReference type="GO" id="GO:0010468">
    <property type="term" value="P:regulation of gene expression"/>
    <property type="evidence" value="ECO:0007669"/>
    <property type="project" value="TreeGrafter"/>
</dbReference>
<evidence type="ECO:0000256" key="3">
    <source>
        <dbReference type="ARBA" id="ARBA00012425"/>
    </source>
</evidence>
<feature type="domain" description="Protein kinase" evidence="17">
    <location>
        <begin position="1"/>
        <end position="261"/>
    </location>
</feature>
<reference evidence="18" key="1">
    <citation type="journal article" date="2014" name="Nat. Commun.">
        <title>The rainbow trout genome provides novel insights into evolution after whole-genome duplication in vertebrates.</title>
        <authorList>
            <person name="Berthelot C."/>
            <person name="Brunet F."/>
            <person name="Chalopin D."/>
            <person name="Juanchich A."/>
            <person name="Bernard M."/>
            <person name="Noel B."/>
            <person name="Bento P."/>
            <person name="Da Silva C."/>
            <person name="Labadie K."/>
            <person name="Alberti A."/>
            <person name="Aury J.M."/>
            <person name="Louis A."/>
            <person name="Dehais P."/>
            <person name="Bardou P."/>
            <person name="Montfort J."/>
            <person name="Klopp C."/>
            <person name="Cabau C."/>
            <person name="Gaspin C."/>
            <person name="Thorgaard G.H."/>
            <person name="Boussaha M."/>
            <person name="Quillet E."/>
            <person name="Guyomard R."/>
            <person name="Galiana D."/>
            <person name="Bobe J."/>
            <person name="Volff J.N."/>
            <person name="Genet C."/>
            <person name="Wincker P."/>
            <person name="Jaillon O."/>
            <person name="Roest Crollius H."/>
            <person name="Guiguen Y."/>
        </authorList>
    </citation>
    <scope>NUCLEOTIDE SEQUENCE [LARGE SCALE GENOMIC DNA]</scope>
</reference>
<dbReference type="GO" id="GO:0010389">
    <property type="term" value="P:regulation of G2/M transition of mitotic cell cycle"/>
    <property type="evidence" value="ECO:0007669"/>
    <property type="project" value="TreeGrafter"/>
</dbReference>
<evidence type="ECO:0000256" key="13">
    <source>
        <dbReference type="ARBA" id="ARBA00039267"/>
    </source>
</evidence>
<dbReference type="InterPro" id="IPR050108">
    <property type="entry name" value="CDK"/>
</dbReference>
<evidence type="ECO:0000256" key="8">
    <source>
        <dbReference type="ARBA" id="ARBA00022679"/>
    </source>
</evidence>
<evidence type="ECO:0000256" key="5">
    <source>
        <dbReference type="ARBA" id="ARBA00022527"/>
    </source>
</evidence>
<evidence type="ECO:0000256" key="16">
    <source>
        <dbReference type="ARBA" id="ARBA00048367"/>
    </source>
</evidence>
<dbReference type="GO" id="GO:0000307">
    <property type="term" value="C:cyclin-dependent protein kinase holoenzyme complex"/>
    <property type="evidence" value="ECO:0007669"/>
    <property type="project" value="TreeGrafter"/>
</dbReference>
<dbReference type="PROSITE" id="PS50011">
    <property type="entry name" value="PROTEIN_KINASE_DOM"/>
    <property type="match status" value="1"/>
</dbReference>
<sequence>MDYVQLQRSVSCSDSRCLKLVREIKVSNFSDFCNSFQSQAAENWKEMRPNEVLALGMISEIHLLEHVLRVGVAIVTTSGSGDEYDLMRQLLCGLAFLHSNRVVHRDLKPENILVTSRGQVKLADFGLARIYSYHMALTPVVVTLWYRPPEVLLQSTYATPVDIWSTGCIFAEMFRRKPLFCGDSEVDQLGKIFNVIGLPPEEEWPADVTLSRHNFSPISPGPITDYAPEINKQGTELLLKMLTFDPLRRISALNALEHPYFQENEEEVTND</sequence>
<dbReference type="GO" id="GO:0005737">
    <property type="term" value="C:cytoplasm"/>
    <property type="evidence" value="ECO:0007669"/>
    <property type="project" value="UniProtKB-SubCell"/>
</dbReference>
<keyword evidence="9" id="KW-0547">Nucleotide-binding</keyword>
<evidence type="ECO:0000256" key="9">
    <source>
        <dbReference type="ARBA" id="ARBA00022741"/>
    </source>
</evidence>
<reference evidence="18" key="2">
    <citation type="submission" date="2014-03" db="EMBL/GenBank/DDBJ databases">
        <authorList>
            <person name="Genoscope - CEA"/>
        </authorList>
    </citation>
    <scope>NUCLEOTIDE SEQUENCE</scope>
</reference>
<dbReference type="FunFam" id="1.10.510.10:FF:000205">
    <property type="entry name" value="Cyclin-dependent kinase 6"/>
    <property type="match status" value="1"/>
</dbReference>
<comment type="catalytic activity">
    <reaction evidence="16">
        <text>L-seryl-[protein] + ATP = O-phospho-L-seryl-[protein] + ADP + H(+)</text>
        <dbReference type="Rhea" id="RHEA:17989"/>
        <dbReference type="Rhea" id="RHEA-COMP:9863"/>
        <dbReference type="Rhea" id="RHEA-COMP:11604"/>
        <dbReference type="ChEBI" id="CHEBI:15378"/>
        <dbReference type="ChEBI" id="CHEBI:29999"/>
        <dbReference type="ChEBI" id="CHEBI:30616"/>
        <dbReference type="ChEBI" id="CHEBI:83421"/>
        <dbReference type="ChEBI" id="CHEBI:456216"/>
        <dbReference type="EC" id="2.7.11.22"/>
    </reaction>
</comment>
<keyword evidence="8" id="KW-0808">Transferase</keyword>
<keyword evidence="4" id="KW-0963">Cytoplasm</keyword>
<dbReference type="STRING" id="8022.A0A060VUI0"/>
<keyword evidence="6" id="KW-0597">Phosphoprotein</keyword>
<keyword evidence="12" id="KW-0131">Cell cycle</keyword>
<dbReference type="PANTHER" id="PTHR24056">
    <property type="entry name" value="CELL DIVISION PROTEIN KINASE"/>
    <property type="match status" value="1"/>
</dbReference>
<dbReference type="GO" id="GO:0005524">
    <property type="term" value="F:ATP binding"/>
    <property type="evidence" value="ECO:0007669"/>
    <property type="project" value="UniProtKB-KW"/>
</dbReference>
<dbReference type="PaxDb" id="8022-A0A060VUI0"/>
<comment type="subcellular location">
    <subcellularLocation>
        <location evidence="1">Cytoplasm</location>
    </subcellularLocation>
</comment>
<dbReference type="AlphaFoldDB" id="A0A060VUI0"/>
<comment type="similarity">
    <text evidence="2">Belongs to the protein kinase superfamily. CMGC Ser/Thr protein kinase family. CDC2/CDKX subfamily.</text>
</comment>
<protein>
    <recommendedName>
        <fullName evidence="13">Cyclin-dependent kinase 4</fullName>
        <ecNumber evidence="3">2.7.11.22</ecNumber>
    </recommendedName>
    <alternativeName>
        <fullName evidence="14">Cell division protein kinase 4</fullName>
    </alternativeName>
</protein>
<evidence type="ECO:0000256" key="10">
    <source>
        <dbReference type="ARBA" id="ARBA00022777"/>
    </source>
</evidence>
<dbReference type="GO" id="GO:0000082">
    <property type="term" value="P:G1/S transition of mitotic cell cycle"/>
    <property type="evidence" value="ECO:0007669"/>
    <property type="project" value="TreeGrafter"/>
</dbReference>
<dbReference type="PANTHER" id="PTHR24056:SF129">
    <property type="entry name" value="CYCLIN-DEPENDENT KINASE 4"/>
    <property type="match status" value="1"/>
</dbReference>
<keyword evidence="10" id="KW-0418">Kinase</keyword>
<evidence type="ECO:0000256" key="4">
    <source>
        <dbReference type="ARBA" id="ARBA00022490"/>
    </source>
</evidence>
<evidence type="ECO:0000313" key="19">
    <source>
        <dbReference type="Proteomes" id="UP000193380"/>
    </source>
</evidence>
<evidence type="ECO:0000256" key="11">
    <source>
        <dbReference type="ARBA" id="ARBA00022840"/>
    </source>
</evidence>
<dbReference type="InterPro" id="IPR008271">
    <property type="entry name" value="Ser/Thr_kinase_AS"/>
</dbReference>
<name>A0A060VUI0_ONCMY</name>
<evidence type="ECO:0000256" key="2">
    <source>
        <dbReference type="ARBA" id="ARBA00006485"/>
    </source>
</evidence>
<dbReference type="SMART" id="SM00220">
    <property type="entry name" value="S_TKc"/>
    <property type="match status" value="1"/>
</dbReference>
<gene>
    <name evidence="18" type="ORF">GSONMT00064208001</name>
</gene>
<dbReference type="GO" id="GO:0004693">
    <property type="term" value="F:cyclin-dependent protein serine/threonine kinase activity"/>
    <property type="evidence" value="ECO:0007669"/>
    <property type="project" value="UniProtKB-EC"/>
</dbReference>
<dbReference type="Proteomes" id="UP000193380">
    <property type="component" value="Unassembled WGS sequence"/>
</dbReference>
<dbReference type="GO" id="GO:0051301">
    <property type="term" value="P:cell division"/>
    <property type="evidence" value="ECO:0007669"/>
    <property type="project" value="UniProtKB-KW"/>
</dbReference>
<dbReference type="GO" id="GO:0005634">
    <property type="term" value="C:nucleus"/>
    <property type="evidence" value="ECO:0007669"/>
    <property type="project" value="TreeGrafter"/>
</dbReference>
<comment type="catalytic activity">
    <reaction evidence="15">
        <text>L-threonyl-[protein] + ATP = O-phospho-L-threonyl-[protein] + ADP + H(+)</text>
        <dbReference type="Rhea" id="RHEA:46608"/>
        <dbReference type="Rhea" id="RHEA-COMP:11060"/>
        <dbReference type="Rhea" id="RHEA-COMP:11605"/>
        <dbReference type="ChEBI" id="CHEBI:15378"/>
        <dbReference type="ChEBI" id="CHEBI:30013"/>
        <dbReference type="ChEBI" id="CHEBI:30616"/>
        <dbReference type="ChEBI" id="CHEBI:61977"/>
        <dbReference type="ChEBI" id="CHEBI:456216"/>
        <dbReference type="EC" id="2.7.11.22"/>
    </reaction>
</comment>
<dbReference type="Pfam" id="PF00069">
    <property type="entry name" value="Pkinase"/>
    <property type="match status" value="1"/>
</dbReference>
<evidence type="ECO:0000259" key="17">
    <source>
        <dbReference type="PROSITE" id="PS50011"/>
    </source>
</evidence>
<evidence type="ECO:0000256" key="15">
    <source>
        <dbReference type="ARBA" id="ARBA00047811"/>
    </source>
</evidence>
<dbReference type="EC" id="2.7.11.22" evidence="3"/>
<evidence type="ECO:0000256" key="1">
    <source>
        <dbReference type="ARBA" id="ARBA00004496"/>
    </source>
</evidence>
<dbReference type="GO" id="GO:0030332">
    <property type="term" value="F:cyclin binding"/>
    <property type="evidence" value="ECO:0007669"/>
    <property type="project" value="TreeGrafter"/>
</dbReference>
<dbReference type="Gene3D" id="1.10.510.10">
    <property type="entry name" value="Transferase(Phosphotransferase) domain 1"/>
    <property type="match status" value="1"/>
</dbReference>
<keyword evidence="5" id="KW-0723">Serine/threonine-protein kinase</keyword>
<dbReference type="PROSITE" id="PS00108">
    <property type="entry name" value="PROTEIN_KINASE_ST"/>
    <property type="match status" value="1"/>
</dbReference>
<dbReference type="EMBL" id="FR904267">
    <property type="protein sequence ID" value="CDQ56624.1"/>
    <property type="molecule type" value="Genomic_DNA"/>
</dbReference>